<feature type="signal peptide" evidence="6">
    <location>
        <begin position="1"/>
        <end position="22"/>
    </location>
</feature>
<keyword evidence="5" id="KW-1015">Disulfide bond</keyword>
<dbReference type="GO" id="GO:0070098">
    <property type="term" value="P:chemokine-mediated signaling pathway"/>
    <property type="evidence" value="ECO:0007669"/>
    <property type="project" value="TreeGrafter"/>
</dbReference>
<evidence type="ECO:0000256" key="4">
    <source>
        <dbReference type="ARBA" id="ARBA00022729"/>
    </source>
</evidence>
<dbReference type="GO" id="GO:0008009">
    <property type="term" value="F:chemokine activity"/>
    <property type="evidence" value="ECO:0007669"/>
    <property type="project" value="InterPro"/>
</dbReference>
<dbReference type="InterPro" id="IPR001811">
    <property type="entry name" value="Chemokine_IL8-like_dom"/>
</dbReference>
<keyword evidence="3 6" id="KW-0202">Cytokine</keyword>
<dbReference type="GO" id="GO:0048245">
    <property type="term" value="P:eosinophil chemotaxis"/>
    <property type="evidence" value="ECO:0007669"/>
    <property type="project" value="TreeGrafter"/>
</dbReference>
<dbReference type="PANTHER" id="PTHR12015:SF103">
    <property type="entry name" value="C-C MOTIF CHEMOKINE 4-RELATED"/>
    <property type="match status" value="1"/>
</dbReference>
<dbReference type="Pfam" id="PF00048">
    <property type="entry name" value="IL8"/>
    <property type="match status" value="1"/>
</dbReference>
<organism evidence="8 9">
    <name type="scientific">Chrysemys picta bellii</name>
    <name type="common">Western painted turtle</name>
    <name type="synonym">Emys bellii</name>
    <dbReference type="NCBI Taxonomy" id="8478"/>
    <lineage>
        <taxon>Eukaryota</taxon>
        <taxon>Metazoa</taxon>
        <taxon>Chordata</taxon>
        <taxon>Craniata</taxon>
        <taxon>Vertebrata</taxon>
        <taxon>Euteleostomi</taxon>
        <taxon>Archelosauria</taxon>
        <taxon>Testudinata</taxon>
        <taxon>Testudines</taxon>
        <taxon>Cryptodira</taxon>
        <taxon>Durocryptodira</taxon>
        <taxon>Testudinoidea</taxon>
        <taxon>Emydidae</taxon>
        <taxon>Chrysemys</taxon>
    </lineage>
</organism>
<reference evidence="8" key="2">
    <citation type="submission" date="2025-09" db="UniProtKB">
        <authorList>
            <consortium name="Ensembl"/>
        </authorList>
    </citation>
    <scope>IDENTIFICATION</scope>
</reference>
<dbReference type="InterPro" id="IPR039809">
    <property type="entry name" value="Chemokine_b/g/d"/>
</dbReference>
<dbReference type="SUPFAM" id="SSF54117">
    <property type="entry name" value="Interleukin 8-like chemokines"/>
    <property type="match status" value="1"/>
</dbReference>
<sequence>HRTVHWFLPSLSVSWRILPTCCFSYISRQIPRRFVVDYFVTSSLCSQPAVVFITKKDHKICTNPKDAWVQQYVNDLKQSVSGDRQ</sequence>
<protein>
    <recommendedName>
        <fullName evidence="6">C-C motif chemokine</fullName>
    </recommendedName>
</protein>
<gene>
    <name evidence="8" type="primary">LOC101943654</name>
</gene>
<keyword evidence="4 6" id="KW-0732">Signal</keyword>
<dbReference type="GO" id="GO:0005615">
    <property type="term" value="C:extracellular space"/>
    <property type="evidence" value="ECO:0007669"/>
    <property type="project" value="UniProtKB-KW"/>
</dbReference>
<keyword evidence="9" id="KW-1185">Reference proteome</keyword>
<dbReference type="CDD" id="cd00272">
    <property type="entry name" value="Chemokine_CC"/>
    <property type="match status" value="1"/>
</dbReference>
<dbReference type="PANTHER" id="PTHR12015">
    <property type="entry name" value="SMALL INDUCIBLE CYTOKINE A"/>
    <property type="match status" value="1"/>
</dbReference>
<dbReference type="Ensembl" id="ENSCPBT00000011553.1">
    <property type="protein sequence ID" value="ENSCPBP00000009616.1"/>
    <property type="gene ID" value="ENSCPBG00000007433.1"/>
</dbReference>
<dbReference type="OMA" id="MCAQPAV"/>
<evidence type="ECO:0000259" key="7">
    <source>
        <dbReference type="SMART" id="SM00199"/>
    </source>
</evidence>
<evidence type="ECO:0000256" key="5">
    <source>
        <dbReference type="ARBA" id="ARBA00023157"/>
    </source>
</evidence>
<dbReference type="InterPro" id="IPR000827">
    <property type="entry name" value="Chemokine_CC_CS"/>
</dbReference>
<evidence type="ECO:0000256" key="3">
    <source>
        <dbReference type="ARBA" id="ARBA00022514"/>
    </source>
</evidence>
<evidence type="ECO:0000313" key="9">
    <source>
        <dbReference type="Proteomes" id="UP000694380"/>
    </source>
</evidence>
<dbReference type="GO" id="GO:0030335">
    <property type="term" value="P:positive regulation of cell migration"/>
    <property type="evidence" value="ECO:0007669"/>
    <property type="project" value="TreeGrafter"/>
</dbReference>
<dbReference type="AlphaFoldDB" id="A0A8C3FK32"/>
<dbReference type="GO" id="GO:0048020">
    <property type="term" value="F:CCR chemokine receptor binding"/>
    <property type="evidence" value="ECO:0007669"/>
    <property type="project" value="TreeGrafter"/>
</dbReference>
<comment type="subcellular location">
    <subcellularLocation>
        <location evidence="6">Secreted</location>
    </subcellularLocation>
</comment>
<evidence type="ECO:0000256" key="2">
    <source>
        <dbReference type="ARBA" id="ARBA00022500"/>
    </source>
</evidence>
<dbReference type="SMART" id="SM00199">
    <property type="entry name" value="SCY"/>
    <property type="match status" value="1"/>
</dbReference>
<evidence type="ECO:0000256" key="6">
    <source>
        <dbReference type="RuleBase" id="RU361150"/>
    </source>
</evidence>
<keyword evidence="6" id="KW-0964">Secreted</keyword>
<dbReference type="InterPro" id="IPR036048">
    <property type="entry name" value="Interleukin_8-like_sf"/>
</dbReference>
<reference evidence="8" key="1">
    <citation type="submission" date="2025-08" db="UniProtKB">
        <authorList>
            <consortium name="Ensembl"/>
        </authorList>
    </citation>
    <scope>IDENTIFICATION</scope>
</reference>
<dbReference type="GO" id="GO:0006954">
    <property type="term" value="P:inflammatory response"/>
    <property type="evidence" value="ECO:0007669"/>
    <property type="project" value="TreeGrafter"/>
</dbReference>
<comment type="similarity">
    <text evidence="1 6">Belongs to the intercrine beta (chemokine CC) family.</text>
</comment>
<dbReference type="Proteomes" id="UP000694380">
    <property type="component" value="Unplaced"/>
</dbReference>
<dbReference type="GeneTree" id="ENSGT01100000263482"/>
<dbReference type="PROSITE" id="PS00472">
    <property type="entry name" value="SMALL_CYTOKINES_CC"/>
    <property type="match status" value="1"/>
</dbReference>
<proteinExistence type="inferred from homology"/>
<dbReference type="GO" id="GO:0061844">
    <property type="term" value="P:antimicrobial humoral immune response mediated by antimicrobial peptide"/>
    <property type="evidence" value="ECO:0007669"/>
    <property type="project" value="TreeGrafter"/>
</dbReference>
<dbReference type="Gene3D" id="2.40.50.40">
    <property type="match status" value="1"/>
</dbReference>
<accession>A0A8C3FK32</accession>
<feature type="domain" description="Chemokine interleukin-8-like" evidence="7">
    <location>
        <begin position="18"/>
        <end position="76"/>
    </location>
</feature>
<evidence type="ECO:0000313" key="8">
    <source>
        <dbReference type="Ensembl" id="ENSCPBP00000009616.1"/>
    </source>
</evidence>
<evidence type="ECO:0000256" key="1">
    <source>
        <dbReference type="ARBA" id="ARBA00010868"/>
    </source>
</evidence>
<name>A0A8C3FK32_CHRPI</name>
<feature type="chain" id="PRO_5034592782" description="C-C motif chemokine" evidence="6">
    <location>
        <begin position="23"/>
        <end position="85"/>
    </location>
</feature>
<dbReference type="FunFam" id="2.40.50.40:FF:000002">
    <property type="entry name" value="C-C motif chemokine"/>
    <property type="match status" value="1"/>
</dbReference>
<keyword evidence="2 6" id="KW-0145">Chemotaxis</keyword>